<dbReference type="PROSITE" id="PS51462">
    <property type="entry name" value="NUDIX"/>
    <property type="match status" value="1"/>
</dbReference>
<evidence type="ECO:0000313" key="4">
    <source>
        <dbReference type="EMBL" id="KFN10288.1"/>
    </source>
</evidence>
<gene>
    <name evidence="4" type="ORF">DJ90_1054</name>
</gene>
<dbReference type="Gene3D" id="3.90.79.10">
    <property type="entry name" value="Nucleoside Triphosphate Pyrophosphohydrolase"/>
    <property type="match status" value="1"/>
</dbReference>
<dbReference type="OrthoDB" id="9787476at2"/>
<proteinExistence type="predicted"/>
<reference evidence="4 5" key="1">
    <citation type="submission" date="2014-04" db="EMBL/GenBank/DDBJ databases">
        <authorList>
            <person name="Bishop-Lilly K.A."/>
            <person name="Broomall S.M."/>
            <person name="Chain P.S."/>
            <person name="Chertkov O."/>
            <person name="Coyne S.R."/>
            <person name="Daligault H.E."/>
            <person name="Davenport K.W."/>
            <person name="Erkkila T."/>
            <person name="Frey K.G."/>
            <person name="Gibbons H.S."/>
            <person name="Gu W."/>
            <person name="Jaissle J."/>
            <person name="Johnson S.L."/>
            <person name="Koroleva G.I."/>
            <person name="Ladner J.T."/>
            <person name="Lo C.-C."/>
            <person name="Minogue T.D."/>
            <person name="Munk C."/>
            <person name="Palacios G.F."/>
            <person name="Redden C.L."/>
            <person name="Rosenzweig C.N."/>
            <person name="Scholz M.B."/>
            <person name="Teshima H."/>
            <person name="Xu Y."/>
        </authorList>
    </citation>
    <scope>NUCLEOTIDE SEQUENCE [LARGE SCALE GENOMIC DNA]</scope>
    <source>
        <strain evidence="4 5">8244</strain>
    </source>
</reference>
<dbReference type="GO" id="GO:0016787">
    <property type="term" value="F:hydrolase activity"/>
    <property type="evidence" value="ECO:0007669"/>
    <property type="project" value="UniProtKB-KW"/>
</dbReference>
<dbReference type="InterPro" id="IPR000086">
    <property type="entry name" value="NUDIX_hydrolase_dom"/>
</dbReference>
<dbReference type="AlphaFoldDB" id="A0A090ZIN6"/>
<protein>
    <submittedName>
        <fullName evidence="4">NUDIX domain protein</fullName>
    </submittedName>
</protein>
<dbReference type="PANTHER" id="PTHR43046:SF14">
    <property type="entry name" value="MUTT_NUDIX FAMILY PROTEIN"/>
    <property type="match status" value="1"/>
</dbReference>
<dbReference type="PATRIC" id="fig|44252.3.peg.1515"/>
<comment type="caution">
    <text evidence="4">The sequence shown here is derived from an EMBL/GenBank/DDBJ whole genome shotgun (WGS) entry which is preliminary data.</text>
</comment>
<keyword evidence="2" id="KW-0378">Hydrolase</keyword>
<feature type="domain" description="Nudix hydrolase" evidence="3">
    <location>
        <begin position="37"/>
        <end position="159"/>
    </location>
</feature>
<dbReference type="Pfam" id="PF00293">
    <property type="entry name" value="NUDIX"/>
    <property type="match status" value="1"/>
</dbReference>
<evidence type="ECO:0000313" key="5">
    <source>
        <dbReference type="Proteomes" id="UP000029278"/>
    </source>
</evidence>
<dbReference type="SUPFAM" id="SSF55811">
    <property type="entry name" value="Nudix"/>
    <property type="match status" value="1"/>
</dbReference>
<evidence type="ECO:0000256" key="1">
    <source>
        <dbReference type="ARBA" id="ARBA00001946"/>
    </source>
</evidence>
<accession>A0A090ZIN6</accession>
<dbReference type="CDD" id="cd02883">
    <property type="entry name" value="NUDIX_Hydrolase"/>
    <property type="match status" value="1"/>
</dbReference>
<organism evidence="4 5">
    <name type="scientific">Paenibacillus macerans</name>
    <name type="common">Bacillus macerans</name>
    <dbReference type="NCBI Taxonomy" id="44252"/>
    <lineage>
        <taxon>Bacteria</taxon>
        <taxon>Bacillati</taxon>
        <taxon>Bacillota</taxon>
        <taxon>Bacilli</taxon>
        <taxon>Bacillales</taxon>
        <taxon>Paenibacillaceae</taxon>
        <taxon>Paenibacillus</taxon>
    </lineage>
</organism>
<dbReference type="HOGENOM" id="CLU_139752_0_0_9"/>
<dbReference type="STRING" id="44252.DJ90_1054"/>
<name>A0A090ZIN6_PAEMA</name>
<keyword evidence="5" id="KW-1185">Reference proteome</keyword>
<dbReference type="PANTHER" id="PTHR43046">
    <property type="entry name" value="GDP-MANNOSE MANNOSYL HYDROLASE"/>
    <property type="match status" value="1"/>
</dbReference>
<sequence length="160" mass="18591">MLSRLVNLIPRDWLVYMYKYMPSKKFKNWVVYRTQHKFMVAVVGVITNEKGQVLLLKHAYREDEPWGIPGGWMELEQPEAALVREIYEETRFKLQITGLAKAIYDKKPAKVDLVFRGNIVGGTFTPSVEISDYMFCDPGRWPQGLPAQQKKLILDILARD</sequence>
<evidence type="ECO:0000259" key="3">
    <source>
        <dbReference type="PROSITE" id="PS51462"/>
    </source>
</evidence>
<evidence type="ECO:0000256" key="2">
    <source>
        <dbReference type="ARBA" id="ARBA00022801"/>
    </source>
</evidence>
<dbReference type="EMBL" id="JMQA01000018">
    <property type="protein sequence ID" value="KFN10288.1"/>
    <property type="molecule type" value="Genomic_DNA"/>
</dbReference>
<comment type="cofactor">
    <cofactor evidence="1">
        <name>Mg(2+)</name>
        <dbReference type="ChEBI" id="CHEBI:18420"/>
    </cofactor>
</comment>
<dbReference type="InterPro" id="IPR015797">
    <property type="entry name" value="NUDIX_hydrolase-like_dom_sf"/>
</dbReference>
<dbReference type="Proteomes" id="UP000029278">
    <property type="component" value="Unassembled WGS sequence"/>
</dbReference>